<evidence type="ECO:0000313" key="3">
    <source>
        <dbReference type="EMBL" id="CAB3376942.1"/>
    </source>
</evidence>
<evidence type="ECO:0000256" key="2">
    <source>
        <dbReference type="SAM" id="SignalP"/>
    </source>
</evidence>
<feature type="signal peptide" evidence="2">
    <location>
        <begin position="1"/>
        <end position="23"/>
    </location>
</feature>
<dbReference type="PROSITE" id="PS51257">
    <property type="entry name" value="PROKAR_LIPOPROTEIN"/>
    <property type="match status" value="1"/>
</dbReference>
<dbReference type="Proteomes" id="UP000494165">
    <property type="component" value="Unassembled WGS sequence"/>
</dbReference>
<sequence length="177" mass="19685">MGSGGKLLLVLLSTCLHIFTCSCVSIIFQNNTINNWELLLGATEKEFKYDFCRKDASNNKERCHNLPFETIDIRGTCNCTLKNTANAEGDVAYFALKCNNGTLDDLMGACPQKLTVIYEHGNLFRSGASAETPTADQMEEKSSRSSPYWNLLFFLSLVINVVLGVALFVLKKQLLQN</sequence>
<evidence type="ECO:0000256" key="1">
    <source>
        <dbReference type="SAM" id="Phobius"/>
    </source>
</evidence>
<accession>A0A8S1D1L5</accession>
<reference evidence="3 4" key="1">
    <citation type="submission" date="2020-04" db="EMBL/GenBank/DDBJ databases">
        <authorList>
            <person name="Alioto T."/>
            <person name="Alioto T."/>
            <person name="Gomez Garrido J."/>
        </authorList>
    </citation>
    <scope>NUCLEOTIDE SEQUENCE [LARGE SCALE GENOMIC DNA]</scope>
</reference>
<keyword evidence="1" id="KW-1133">Transmembrane helix</keyword>
<feature type="transmembrane region" description="Helical" evidence="1">
    <location>
        <begin position="148"/>
        <end position="170"/>
    </location>
</feature>
<dbReference type="AlphaFoldDB" id="A0A8S1D1L5"/>
<comment type="caution">
    <text evidence="3">The sequence shown here is derived from an EMBL/GenBank/DDBJ whole genome shotgun (WGS) entry which is preliminary data.</text>
</comment>
<organism evidence="3 4">
    <name type="scientific">Cloeon dipterum</name>
    <dbReference type="NCBI Taxonomy" id="197152"/>
    <lineage>
        <taxon>Eukaryota</taxon>
        <taxon>Metazoa</taxon>
        <taxon>Ecdysozoa</taxon>
        <taxon>Arthropoda</taxon>
        <taxon>Hexapoda</taxon>
        <taxon>Insecta</taxon>
        <taxon>Pterygota</taxon>
        <taxon>Palaeoptera</taxon>
        <taxon>Ephemeroptera</taxon>
        <taxon>Pisciforma</taxon>
        <taxon>Baetidae</taxon>
        <taxon>Cloeon</taxon>
    </lineage>
</organism>
<keyword evidence="1" id="KW-0472">Membrane</keyword>
<name>A0A8S1D1L5_9INSE</name>
<proteinExistence type="predicted"/>
<evidence type="ECO:0000313" key="4">
    <source>
        <dbReference type="Proteomes" id="UP000494165"/>
    </source>
</evidence>
<feature type="chain" id="PRO_5035919598" description="Transmembrane protein" evidence="2">
    <location>
        <begin position="24"/>
        <end position="177"/>
    </location>
</feature>
<keyword evidence="2" id="KW-0732">Signal</keyword>
<gene>
    <name evidence="3" type="ORF">CLODIP_2_CD10113</name>
</gene>
<keyword evidence="4" id="KW-1185">Reference proteome</keyword>
<evidence type="ECO:0008006" key="5">
    <source>
        <dbReference type="Google" id="ProtNLM"/>
    </source>
</evidence>
<keyword evidence="1" id="KW-0812">Transmembrane</keyword>
<protein>
    <recommendedName>
        <fullName evidence="5">Transmembrane protein</fullName>
    </recommendedName>
</protein>
<dbReference type="EMBL" id="CADEPI010000137">
    <property type="protein sequence ID" value="CAB3376942.1"/>
    <property type="molecule type" value="Genomic_DNA"/>
</dbReference>